<dbReference type="KEGG" id="dmm:dnm_069920"/>
<organism evidence="1 2">
    <name type="scientific">Desulfonema magnum</name>
    <dbReference type="NCBI Taxonomy" id="45655"/>
    <lineage>
        <taxon>Bacteria</taxon>
        <taxon>Pseudomonadati</taxon>
        <taxon>Thermodesulfobacteriota</taxon>
        <taxon>Desulfobacteria</taxon>
        <taxon>Desulfobacterales</taxon>
        <taxon>Desulfococcaceae</taxon>
        <taxon>Desulfonema</taxon>
    </lineage>
</organism>
<evidence type="ECO:0000313" key="1">
    <source>
        <dbReference type="EMBL" id="QTA90930.1"/>
    </source>
</evidence>
<dbReference type="AlphaFoldDB" id="A0A975GRH7"/>
<evidence type="ECO:0000313" key="2">
    <source>
        <dbReference type="Proteomes" id="UP000663722"/>
    </source>
</evidence>
<gene>
    <name evidence="1" type="ORF">dnm_069920</name>
</gene>
<proteinExistence type="predicted"/>
<dbReference type="EMBL" id="CP061800">
    <property type="protein sequence ID" value="QTA90930.1"/>
    <property type="molecule type" value="Genomic_DNA"/>
</dbReference>
<keyword evidence="2" id="KW-1185">Reference proteome</keyword>
<name>A0A975GRH7_9BACT</name>
<dbReference type="Proteomes" id="UP000663722">
    <property type="component" value="Chromosome"/>
</dbReference>
<reference evidence="1" key="1">
    <citation type="journal article" date="2021" name="Microb. Physiol.">
        <title>Proteogenomic Insights into the Physiology of Marine, Sulfate-Reducing, Filamentous Desulfonema limicola and Desulfonema magnum.</title>
        <authorList>
            <person name="Schnaars V."/>
            <person name="Wohlbrand L."/>
            <person name="Scheve S."/>
            <person name="Hinrichs C."/>
            <person name="Reinhardt R."/>
            <person name="Rabus R."/>
        </authorList>
    </citation>
    <scope>NUCLEOTIDE SEQUENCE</scope>
    <source>
        <strain evidence="1">4be13</strain>
    </source>
</reference>
<protein>
    <submittedName>
        <fullName evidence="1">Uncharacterized protein</fullName>
    </submittedName>
</protein>
<accession>A0A975GRH7</accession>
<sequence length="45" mass="5453">MRRPTEHVKQLKKMYSIEDGRLQGESGWEKLQYRSARFLHTFVTN</sequence>